<proteinExistence type="predicted"/>
<dbReference type="GO" id="GO:0016020">
    <property type="term" value="C:membrane"/>
    <property type="evidence" value="ECO:0007669"/>
    <property type="project" value="UniProtKB-SubCell"/>
</dbReference>
<organism evidence="4">
    <name type="scientific">Rouxiella sp. WC2420</name>
    <dbReference type="NCBI Taxonomy" id="3234145"/>
    <lineage>
        <taxon>Bacteria</taxon>
        <taxon>Pseudomonadati</taxon>
        <taxon>Pseudomonadota</taxon>
        <taxon>Gammaproteobacteria</taxon>
        <taxon>Enterobacterales</taxon>
        <taxon>Yersiniaceae</taxon>
        <taxon>Rouxiella</taxon>
    </lineage>
</organism>
<dbReference type="EMBL" id="CP165628">
    <property type="protein sequence ID" value="XDU73378.1"/>
    <property type="molecule type" value="Genomic_DNA"/>
</dbReference>
<dbReference type="PROSITE" id="PS00409">
    <property type="entry name" value="PROKAR_NTER_METHYL"/>
    <property type="match status" value="1"/>
</dbReference>
<evidence type="ECO:0000256" key="1">
    <source>
        <dbReference type="ARBA" id="ARBA00004167"/>
    </source>
</evidence>
<evidence type="ECO:0000313" key="4">
    <source>
        <dbReference type="EMBL" id="XDU73378.1"/>
    </source>
</evidence>
<gene>
    <name evidence="4" type="ORF">AB3G37_04490</name>
</gene>
<dbReference type="RefSeq" id="WP_369789840.1">
    <property type="nucleotide sequence ID" value="NZ_CP165628.1"/>
</dbReference>
<reference evidence="4" key="1">
    <citation type="submission" date="2024-07" db="EMBL/GenBank/DDBJ databases">
        <authorList>
            <person name="Biller S.J."/>
        </authorList>
    </citation>
    <scope>NUCLEOTIDE SEQUENCE</scope>
    <source>
        <strain evidence="4">WC2420</strain>
    </source>
</reference>
<name>A0AB39VS15_9GAMM</name>
<dbReference type="InterPro" id="IPR022204">
    <property type="entry name" value="PpdC-like_C"/>
</dbReference>
<protein>
    <submittedName>
        <fullName evidence="4">Prepilin-type N-terminal cleavage/methylation domain-containing protein</fullName>
    </submittedName>
</protein>
<feature type="domain" description="Prepilin peptidase dependent protein C-like C-terminal" evidence="3">
    <location>
        <begin position="35"/>
        <end position="113"/>
    </location>
</feature>
<keyword evidence="2" id="KW-0812">Transmembrane</keyword>
<comment type="subcellular location">
    <subcellularLocation>
        <location evidence="1">Membrane</location>
        <topology evidence="1">Single-pass membrane protein</topology>
    </subcellularLocation>
</comment>
<feature type="transmembrane region" description="Helical" evidence="2">
    <location>
        <begin position="20"/>
        <end position="36"/>
    </location>
</feature>
<dbReference type="AlphaFoldDB" id="A0AB39VS15"/>
<dbReference type="Pfam" id="PF12528">
    <property type="entry name" value="T2SSppdC"/>
    <property type="match status" value="1"/>
</dbReference>
<accession>A0AB39VS15</accession>
<evidence type="ECO:0000259" key="3">
    <source>
        <dbReference type="Pfam" id="PF12528"/>
    </source>
</evidence>
<dbReference type="InterPro" id="IPR012902">
    <property type="entry name" value="N_methyl_site"/>
</dbReference>
<evidence type="ECO:0000256" key="2">
    <source>
        <dbReference type="SAM" id="Phobius"/>
    </source>
</evidence>
<keyword evidence="2" id="KW-0472">Membrane</keyword>
<keyword evidence="2" id="KW-1133">Transmembrane helix</keyword>
<sequence length="118" mass="13340">MNRLSVEKNQTGLSLPETLIAMLLLSISVLGLLHYYQSLSQGFTRQWQVRQAWSEAHEQLESFAITGKGKVIEKIGWRVDISPVQMSPACQQVTATVTTPMRYTSQLSRLICKPIDDF</sequence>